<dbReference type="Proteomes" id="UP001159364">
    <property type="component" value="Linkage Group LG01"/>
</dbReference>
<reference evidence="1 2" key="1">
    <citation type="submission" date="2021-09" db="EMBL/GenBank/DDBJ databases">
        <title>Genomic insights and catalytic innovation underlie evolution of tropane alkaloids biosynthesis.</title>
        <authorList>
            <person name="Wang Y.-J."/>
            <person name="Tian T."/>
            <person name="Huang J.-P."/>
            <person name="Huang S.-X."/>
        </authorList>
    </citation>
    <scope>NUCLEOTIDE SEQUENCE [LARGE SCALE GENOMIC DNA]</scope>
    <source>
        <strain evidence="1">KIB-2018</strain>
        <tissue evidence="1">Leaf</tissue>
    </source>
</reference>
<evidence type="ECO:0000313" key="2">
    <source>
        <dbReference type="Proteomes" id="UP001159364"/>
    </source>
</evidence>
<proteinExistence type="predicted"/>
<comment type="caution">
    <text evidence="1">The sequence shown here is derived from an EMBL/GenBank/DDBJ whole genome shotgun (WGS) entry which is preliminary data.</text>
</comment>
<dbReference type="EMBL" id="JAIWQS010000001">
    <property type="protein sequence ID" value="KAJ8773869.1"/>
    <property type="molecule type" value="Genomic_DNA"/>
</dbReference>
<organism evidence="1 2">
    <name type="scientific">Erythroxylum novogranatense</name>
    <dbReference type="NCBI Taxonomy" id="1862640"/>
    <lineage>
        <taxon>Eukaryota</taxon>
        <taxon>Viridiplantae</taxon>
        <taxon>Streptophyta</taxon>
        <taxon>Embryophyta</taxon>
        <taxon>Tracheophyta</taxon>
        <taxon>Spermatophyta</taxon>
        <taxon>Magnoliopsida</taxon>
        <taxon>eudicotyledons</taxon>
        <taxon>Gunneridae</taxon>
        <taxon>Pentapetalae</taxon>
        <taxon>rosids</taxon>
        <taxon>fabids</taxon>
        <taxon>Malpighiales</taxon>
        <taxon>Erythroxylaceae</taxon>
        <taxon>Erythroxylum</taxon>
    </lineage>
</organism>
<protein>
    <submittedName>
        <fullName evidence="1">Uncharacterized protein</fullName>
    </submittedName>
</protein>
<dbReference type="PANTHER" id="PTHR36484">
    <property type="entry name" value="OS01G0558700 PROTEIN"/>
    <property type="match status" value="1"/>
</dbReference>
<evidence type="ECO:0000313" key="1">
    <source>
        <dbReference type="EMBL" id="KAJ8773869.1"/>
    </source>
</evidence>
<keyword evidence="2" id="KW-1185">Reference proteome</keyword>
<gene>
    <name evidence="1" type="ORF">K2173_009300</name>
</gene>
<sequence length="202" mass="23836">MGRKGRKTHKSEVSEVSEFDFSATPPITRSRTTMCLLYDPISPEKKGRQLNIGLMSVKKTHLNKSNSVKVVDDHLTSKRRRQDDTRCFPFAEISMEPGKSLRKLDSGKFKSEIRRWAKAVVAYARQIVDRRMEIVVERMMTRFNEVLENLNIPRHRRNPVVGEVDDDFNDKEDDEYFNEPVRKHPKACVERDKQRWETRMRI</sequence>
<accession>A0AAV8U6N7</accession>
<dbReference type="PANTHER" id="PTHR36484:SF2">
    <property type="entry name" value="OS01G0558700 PROTEIN"/>
    <property type="match status" value="1"/>
</dbReference>
<name>A0AAV8U6N7_9ROSI</name>
<dbReference type="AlphaFoldDB" id="A0AAV8U6N7"/>